<dbReference type="PANTHER" id="PTHR43787:SF10">
    <property type="entry name" value="COFACTOR MODIFYING PROTEIN"/>
    <property type="match status" value="1"/>
</dbReference>
<dbReference type="OrthoDB" id="9805809at2"/>
<dbReference type="GO" id="GO:0046872">
    <property type="term" value="F:metal ion binding"/>
    <property type="evidence" value="ECO:0007669"/>
    <property type="project" value="UniProtKB-KW"/>
</dbReference>
<evidence type="ECO:0000259" key="9">
    <source>
        <dbReference type="Pfam" id="PF13186"/>
    </source>
</evidence>
<protein>
    <submittedName>
        <fullName evidence="10">SAM domain-containing protein</fullName>
    </submittedName>
</protein>
<evidence type="ECO:0000256" key="4">
    <source>
        <dbReference type="ARBA" id="ARBA00022723"/>
    </source>
</evidence>
<comment type="cofactor">
    <cofactor evidence="1">
        <name>[4Fe-4S] cluster</name>
        <dbReference type="ChEBI" id="CHEBI:49883"/>
    </cofactor>
</comment>
<dbReference type="AlphaFoldDB" id="K0JKR0"/>
<proteinExistence type="predicted"/>
<evidence type="ECO:0000256" key="3">
    <source>
        <dbReference type="ARBA" id="ARBA00022691"/>
    </source>
</evidence>
<evidence type="ECO:0000256" key="6">
    <source>
        <dbReference type="ARBA" id="ARBA00023014"/>
    </source>
</evidence>
<dbReference type="PATRIC" id="fig|1161918.5.peg.731"/>
<dbReference type="SUPFAM" id="SSF102114">
    <property type="entry name" value="Radical SAM enzymes"/>
    <property type="match status" value="1"/>
</dbReference>
<keyword evidence="2" id="KW-0004">4Fe-4S</keyword>
<evidence type="ECO:0000313" key="11">
    <source>
        <dbReference type="Proteomes" id="UP000003759"/>
    </source>
</evidence>
<evidence type="ECO:0000256" key="2">
    <source>
        <dbReference type="ARBA" id="ARBA00022485"/>
    </source>
</evidence>
<keyword evidence="4" id="KW-0479">Metal-binding</keyword>
<dbReference type="Proteomes" id="UP000003759">
    <property type="component" value="Chromosome"/>
</dbReference>
<feature type="coiled-coil region" evidence="7">
    <location>
        <begin position="68"/>
        <end position="95"/>
    </location>
</feature>
<keyword evidence="5" id="KW-0408">Iron</keyword>
<feature type="domain" description="4Fe4S-binding SPASM" evidence="9">
    <location>
        <begin position="285"/>
        <end position="356"/>
    </location>
</feature>
<dbReference type="GO" id="GO:0003824">
    <property type="term" value="F:catalytic activity"/>
    <property type="evidence" value="ECO:0007669"/>
    <property type="project" value="InterPro"/>
</dbReference>
<name>K0JKR0_BRAPL</name>
<dbReference type="CDD" id="cd21109">
    <property type="entry name" value="SPASM"/>
    <property type="match status" value="1"/>
</dbReference>
<feature type="domain" description="Radical SAM core" evidence="8">
    <location>
        <begin position="96"/>
        <end position="201"/>
    </location>
</feature>
<gene>
    <name evidence="10" type="ORF">WESB_1422</name>
</gene>
<accession>K0JKR0</accession>
<dbReference type="CDD" id="cd01335">
    <property type="entry name" value="Radical_SAM"/>
    <property type="match status" value="1"/>
</dbReference>
<dbReference type="InterPro" id="IPR058240">
    <property type="entry name" value="rSAM_sf"/>
</dbReference>
<evidence type="ECO:0000256" key="1">
    <source>
        <dbReference type="ARBA" id="ARBA00001966"/>
    </source>
</evidence>
<reference evidence="10 11" key="1">
    <citation type="journal article" date="2012" name="BMC Genomics">
        <title>Comparative genomics of Brachyspira pilosicoli strains: genome rearrangements, reductions and correlation of genetic compliment with phenotypic diversity.</title>
        <authorList>
            <person name="Mappley L.J."/>
            <person name="Black M.L."/>
            <person name="Abuoun M."/>
            <person name="Darby A.C."/>
            <person name="Woodward M.J."/>
            <person name="Parkhill J."/>
            <person name="Turner A.K."/>
            <person name="Bellgard M.I."/>
            <person name="La T."/>
            <person name="Phillips N.D."/>
            <person name="La Ragione R.M."/>
            <person name="Hampson D.J."/>
        </authorList>
    </citation>
    <scope>NUCLEOTIDE SEQUENCE [LARGE SCALE GENOMIC DNA]</scope>
    <source>
        <strain evidence="10">WesB</strain>
    </source>
</reference>
<dbReference type="EMBL" id="HE793032">
    <property type="protein sequence ID" value="CCG56890.1"/>
    <property type="molecule type" value="Genomic_DNA"/>
</dbReference>
<dbReference type="InterPro" id="IPR007197">
    <property type="entry name" value="rSAM"/>
</dbReference>
<dbReference type="PANTHER" id="PTHR43787">
    <property type="entry name" value="FEMO COFACTOR BIOSYNTHESIS PROTEIN NIFB-RELATED"/>
    <property type="match status" value="1"/>
</dbReference>
<dbReference type="GO" id="GO:0051539">
    <property type="term" value="F:4 iron, 4 sulfur cluster binding"/>
    <property type="evidence" value="ECO:0007669"/>
    <property type="project" value="UniProtKB-KW"/>
</dbReference>
<evidence type="ECO:0000256" key="7">
    <source>
        <dbReference type="SAM" id="Coils"/>
    </source>
</evidence>
<evidence type="ECO:0000313" key="10">
    <source>
        <dbReference type="EMBL" id="CCG56890.1"/>
    </source>
</evidence>
<keyword evidence="7" id="KW-0175">Coiled coil</keyword>
<dbReference type="InterPro" id="IPR023885">
    <property type="entry name" value="4Fe4S-binding_SPASM_dom"/>
</dbReference>
<dbReference type="Pfam" id="PF13186">
    <property type="entry name" value="SPASM"/>
    <property type="match status" value="1"/>
</dbReference>
<keyword evidence="6" id="KW-0411">Iron-sulfur</keyword>
<dbReference type="KEGG" id="bpw:WESB_1422"/>
<dbReference type="InterPro" id="IPR013785">
    <property type="entry name" value="Aldolase_TIM"/>
</dbReference>
<dbReference type="RefSeq" id="WP_014933178.1">
    <property type="nucleotide sequence ID" value="NC_018604.1"/>
</dbReference>
<organism evidence="10 11">
    <name type="scientific">Brachyspira pilosicoli WesB</name>
    <dbReference type="NCBI Taxonomy" id="1161918"/>
    <lineage>
        <taxon>Bacteria</taxon>
        <taxon>Pseudomonadati</taxon>
        <taxon>Spirochaetota</taxon>
        <taxon>Spirochaetia</taxon>
        <taxon>Brachyspirales</taxon>
        <taxon>Brachyspiraceae</taxon>
        <taxon>Brachyspira</taxon>
    </lineage>
</organism>
<dbReference type="Pfam" id="PF04055">
    <property type="entry name" value="Radical_SAM"/>
    <property type="match status" value="1"/>
</dbReference>
<dbReference type="SFLD" id="SFLDS00029">
    <property type="entry name" value="Radical_SAM"/>
    <property type="match status" value="1"/>
</dbReference>
<evidence type="ECO:0000259" key="8">
    <source>
        <dbReference type="Pfam" id="PF04055"/>
    </source>
</evidence>
<dbReference type="HOGENOM" id="CLU_009273_1_3_12"/>
<keyword evidence="3" id="KW-0949">S-adenosyl-L-methionine</keyword>
<dbReference type="Gene3D" id="3.20.20.70">
    <property type="entry name" value="Aldolase class I"/>
    <property type="match status" value="1"/>
</dbReference>
<evidence type="ECO:0000256" key="5">
    <source>
        <dbReference type="ARBA" id="ARBA00023004"/>
    </source>
</evidence>
<sequence length="367" mass="43584">MDKNIEKIINDIVWWIPFKSKRNHLKNELIKLFNDYDNKICNIKNEKDAIEKIIIQREDELYKVIDKVIDLTNEINDLSKQKKILKDNLRRIEIETHSYCNRQCWFCPNSVIDRHSQNIELDEDLYLKIIDNLKEIDYSYEINFHRFNEPLANKELILKRIKQARTNLPKIRIGILTNSDYLTKEYLDELKIAGVNFVLMSYYFNKEEVFNKDEIVNVKMKKLIDKLGLSISHILDINDENRVDMMLNYDGMSVMYKASDFTKMGNTRGGVVKGVHAVEDRVFRCFFPFSDMYVDYNGNFMPCCNLRSDVESHKNFIIGNIKDSTLFELFTNKKNSDIRKYLVHNSIKHSPCNECYYESEDKLKNIL</sequence>